<evidence type="ECO:0000256" key="1">
    <source>
        <dbReference type="SAM" id="MobiDB-lite"/>
    </source>
</evidence>
<gene>
    <name evidence="2" type="ORF">SAMN05216215_108716</name>
</gene>
<dbReference type="RefSeq" id="WP_177227028.1">
    <property type="nucleotide sequence ID" value="NZ_FNOK01000087.1"/>
</dbReference>
<dbReference type="AlphaFoldDB" id="A0A1H3TN00"/>
<proteinExistence type="predicted"/>
<feature type="region of interest" description="Disordered" evidence="1">
    <location>
        <begin position="32"/>
        <end position="58"/>
    </location>
</feature>
<dbReference type="STRING" id="418495.SAMN05216215_108716"/>
<sequence length="58" mass="6281">MTRVVIAFDADLSRIGKTIEVDDDQAATMIREGRARPAQSSRSTKSEPKPSGKSTSET</sequence>
<keyword evidence="3" id="KW-1185">Reference proteome</keyword>
<protein>
    <submittedName>
        <fullName evidence="2">Uncharacterized protein</fullName>
    </submittedName>
</protein>
<evidence type="ECO:0000313" key="2">
    <source>
        <dbReference type="EMBL" id="SDZ51238.1"/>
    </source>
</evidence>
<dbReference type="EMBL" id="FNOK01000087">
    <property type="protein sequence ID" value="SDZ51238.1"/>
    <property type="molecule type" value="Genomic_DNA"/>
</dbReference>
<dbReference type="Proteomes" id="UP000199529">
    <property type="component" value="Unassembled WGS sequence"/>
</dbReference>
<name>A0A1H3TN00_9PSEU</name>
<organism evidence="2 3">
    <name type="scientific">Saccharopolyspora shandongensis</name>
    <dbReference type="NCBI Taxonomy" id="418495"/>
    <lineage>
        <taxon>Bacteria</taxon>
        <taxon>Bacillati</taxon>
        <taxon>Actinomycetota</taxon>
        <taxon>Actinomycetes</taxon>
        <taxon>Pseudonocardiales</taxon>
        <taxon>Pseudonocardiaceae</taxon>
        <taxon>Saccharopolyspora</taxon>
    </lineage>
</organism>
<evidence type="ECO:0000313" key="3">
    <source>
        <dbReference type="Proteomes" id="UP000199529"/>
    </source>
</evidence>
<accession>A0A1H3TN00</accession>
<reference evidence="3" key="1">
    <citation type="submission" date="2016-10" db="EMBL/GenBank/DDBJ databases">
        <authorList>
            <person name="Varghese N."/>
            <person name="Submissions S."/>
        </authorList>
    </citation>
    <scope>NUCLEOTIDE SEQUENCE [LARGE SCALE GENOMIC DNA]</scope>
    <source>
        <strain evidence="3">CGMCC 4.3530</strain>
    </source>
</reference>